<comment type="caution">
    <text evidence="1">The sequence shown here is derived from an EMBL/GenBank/DDBJ whole genome shotgun (WGS) entry which is preliminary data.</text>
</comment>
<evidence type="ECO:0000313" key="1">
    <source>
        <dbReference type="EMBL" id="OHA15754.1"/>
    </source>
</evidence>
<protein>
    <submittedName>
        <fullName evidence="1">Uncharacterized protein</fullName>
    </submittedName>
</protein>
<reference evidence="1 2" key="1">
    <citation type="journal article" date="2016" name="Nat. Commun.">
        <title>Thousands of microbial genomes shed light on interconnected biogeochemical processes in an aquifer system.</title>
        <authorList>
            <person name="Anantharaman K."/>
            <person name="Brown C.T."/>
            <person name="Hug L.A."/>
            <person name="Sharon I."/>
            <person name="Castelle C.J."/>
            <person name="Probst A.J."/>
            <person name="Thomas B.C."/>
            <person name="Singh A."/>
            <person name="Wilkins M.J."/>
            <person name="Karaoz U."/>
            <person name="Brodie E.L."/>
            <person name="Williams K.H."/>
            <person name="Hubbard S.S."/>
            <person name="Banfield J.F."/>
        </authorList>
    </citation>
    <scope>NUCLEOTIDE SEQUENCE [LARGE SCALE GENOMIC DNA]</scope>
</reference>
<proteinExistence type="predicted"/>
<name>A0A1G2LW75_9BACT</name>
<sequence>MVQNLITARFDFLSDLRASQRPLGNEVLYALSEFSSEDVLVPALLARNEIIFITKRAGLRKLSSRKF</sequence>
<accession>A0A1G2LW75</accession>
<dbReference type="AlphaFoldDB" id="A0A1G2LW75"/>
<organism evidence="1 2">
    <name type="scientific">Candidatus Tagabacteria bacterium RIFCSPLOWO2_01_FULL_42_9</name>
    <dbReference type="NCBI Taxonomy" id="1802296"/>
    <lineage>
        <taxon>Bacteria</taxon>
        <taxon>Candidatus Tagaibacteriota</taxon>
    </lineage>
</organism>
<dbReference type="EMBL" id="MHRA01000012">
    <property type="protein sequence ID" value="OHA15754.1"/>
    <property type="molecule type" value="Genomic_DNA"/>
</dbReference>
<dbReference type="Proteomes" id="UP000178116">
    <property type="component" value="Unassembled WGS sequence"/>
</dbReference>
<gene>
    <name evidence="1" type="ORF">A3A10_03135</name>
</gene>
<evidence type="ECO:0000313" key="2">
    <source>
        <dbReference type="Proteomes" id="UP000178116"/>
    </source>
</evidence>